<organism evidence="2">
    <name type="scientific">Mycobacterium kansasii</name>
    <dbReference type="NCBI Taxonomy" id="1768"/>
    <lineage>
        <taxon>Bacteria</taxon>
        <taxon>Bacillati</taxon>
        <taxon>Actinomycetota</taxon>
        <taxon>Actinomycetes</taxon>
        <taxon>Mycobacteriales</taxon>
        <taxon>Mycobacteriaceae</taxon>
        <taxon>Mycobacterium</taxon>
    </lineage>
</organism>
<evidence type="ECO:0000256" key="1">
    <source>
        <dbReference type="SAM" id="MobiDB-lite"/>
    </source>
</evidence>
<feature type="compositionally biased region" description="Pro residues" evidence="1">
    <location>
        <begin position="325"/>
        <end position="336"/>
    </location>
</feature>
<name>A0A653F016_MYCKA</name>
<dbReference type="EMBL" id="LR589324">
    <property type="protein sequence ID" value="VTP02326.1"/>
    <property type="molecule type" value="Genomic_DNA"/>
</dbReference>
<feature type="compositionally biased region" description="Low complexity" evidence="1">
    <location>
        <begin position="169"/>
        <end position="182"/>
    </location>
</feature>
<feature type="compositionally biased region" description="Pro residues" evidence="1">
    <location>
        <begin position="151"/>
        <end position="168"/>
    </location>
</feature>
<gene>
    <name evidence="2" type="ORF">BIN_B_03400</name>
</gene>
<proteinExistence type="predicted"/>
<feature type="region of interest" description="Disordered" evidence="1">
    <location>
        <begin position="124"/>
        <end position="251"/>
    </location>
</feature>
<feature type="compositionally biased region" description="Pro residues" evidence="1">
    <location>
        <begin position="204"/>
        <end position="247"/>
    </location>
</feature>
<feature type="compositionally biased region" description="Low complexity" evidence="1">
    <location>
        <begin position="22"/>
        <end position="37"/>
    </location>
</feature>
<protein>
    <submittedName>
        <fullName evidence="2">Uncharacterized protein</fullName>
    </submittedName>
</protein>
<dbReference type="AlphaFoldDB" id="A0A653F016"/>
<reference evidence="2" key="1">
    <citation type="submission" date="2019-05" db="EMBL/GenBank/DDBJ databases">
        <authorList>
            <person name="Naeem R."/>
            <person name="Antony C."/>
            <person name="Guan Q."/>
        </authorList>
    </citation>
    <scope>NUCLEOTIDE SEQUENCE</scope>
    <source>
        <strain evidence="2">3</strain>
    </source>
</reference>
<feature type="region of interest" description="Disordered" evidence="1">
    <location>
        <begin position="321"/>
        <end position="369"/>
    </location>
</feature>
<feature type="compositionally biased region" description="Pro residues" evidence="1">
    <location>
        <begin position="127"/>
        <end position="136"/>
    </location>
</feature>
<evidence type="ECO:0000313" key="2">
    <source>
        <dbReference type="EMBL" id="VTP02326.1"/>
    </source>
</evidence>
<sequence length="427" mass="43000">MSPAPQAPLGMFARISPAGVVAAPAAAPPAGEGPASAQLSEALQSRAGALTPPGSGLGPGVVSGYPGAGLTSYIRPTGDGFKPSAVQRPGSGTPAGMLTAAALRSPVATAPSSTATVQPLAYVHPQLPRPSGPSSPSPLLGPGGTAHTLNSPPPPQPATPPPPAPQPAAPQGDPPGSSTGSGDPRGAGGPGAQMLGSGAGQAPQAPPLPIPLAPQPPVPPPPSPSPGKPPLGQPPIPPWASPPPPPSLQATRDAYNKLINDIDHHNLNPPDPTNWNAVQVYNQEAWYYNSLKAQLERQLDAANAQYTPVKDAIRADIPYWTQPAPEQPHAPSPDPSTPTGQRGGPMDVPRGTNAPATIDGTSFSGHALDEMQSDGIPVSVVQNTLRNGLSAPSRGGTTVFFDPVNNVSVVQAASGRIVTVSFGDLRR</sequence>
<feature type="region of interest" description="Disordered" evidence="1">
    <location>
        <begin position="22"/>
        <end position="61"/>
    </location>
</feature>
<accession>A0A653F016</accession>
<dbReference type="PRINTS" id="PR01217">
    <property type="entry name" value="PRICHEXTENSN"/>
</dbReference>